<gene>
    <name evidence="2" type="ORF">DDR56_08655</name>
</gene>
<proteinExistence type="predicted"/>
<sequence>MLRNLGGARAKLAETQAQQAMEEIKRLKATQPSSRANVGSETRHRGASRMIRSMLSWIPGLGSPRQDTPTSERETLIARSRDAYRNHMIGRAAISRAATNVVGMGLTVRPNVDGKVLGLDDDATDALNDQLARGFALWAQDPNECDAEATMDFYMQQRLAFVSALASGDVFGFTPFDKRVGGLFGLKLQLVEAERIGNPLNTLNTEREQDGIRLDRLGRPTHVRLCSGYPSDHLTRHTWDWVPVFGAETGRRRIMQLMNEKDRPSQVRGVPYLAPILEALQKLERFSQAELTAAVISAMFTVAITHGDTDEEQGIGGGATMWDAQSNDPNKPARPVVQSNRDHEPEGDSLTLGEGAVWDLEEGAKPVPISSNRPNPEFDPFFMAIVKEIGAALDQPAEVLLMHFSTSYTAARAAFNQLFKFVKQRRHHLTVQWCQPIYELVIDEMVANGMITLQGYRDPAKRRAYVRSLWIGEPLGSLNELIDARAATERIANGTSNEHLETMALHGEDWEDVHNDRAREIKRKNEDGVPLYIGGKIHDDDAKTDSQPNQHTA</sequence>
<dbReference type="Proteomes" id="UP001318401">
    <property type="component" value="Unassembled WGS sequence"/>
</dbReference>
<evidence type="ECO:0000313" key="2">
    <source>
        <dbReference type="EMBL" id="NPT30635.1"/>
    </source>
</evidence>
<protein>
    <submittedName>
        <fullName evidence="2">Phage portal protein</fullName>
    </submittedName>
</protein>
<dbReference type="InterPro" id="IPR006429">
    <property type="entry name" value="Phage_lambda_portal"/>
</dbReference>
<evidence type="ECO:0000256" key="1">
    <source>
        <dbReference type="SAM" id="MobiDB-lite"/>
    </source>
</evidence>
<feature type="region of interest" description="Disordered" evidence="1">
    <location>
        <begin position="532"/>
        <end position="553"/>
    </location>
</feature>
<reference evidence="2 3" key="1">
    <citation type="submission" date="2018-04" db="EMBL/GenBank/DDBJ databases">
        <authorList>
            <person name="Li G."/>
            <person name="Du W."/>
            <person name="Bai Y."/>
        </authorList>
    </citation>
    <scope>NUCLEOTIDE SEQUENCE [LARGE SCALE GENOMIC DNA]</scope>
    <source>
        <strain evidence="2 3">YYYZ-3</strain>
    </source>
</reference>
<accession>A0ABX2B947</accession>
<organism evidence="2 3">
    <name type="scientific">Vreelandella venusta</name>
    <dbReference type="NCBI Taxonomy" id="44935"/>
    <lineage>
        <taxon>Bacteria</taxon>
        <taxon>Pseudomonadati</taxon>
        <taxon>Pseudomonadota</taxon>
        <taxon>Gammaproteobacteria</taxon>
        <taxon>Oceanospirillales</taxon>
        <taxon>Halomonadaceae</taxon>
        <taxon>Vreelandella</taxon>
    </lineage>
</organism>
<evidence type="ECO:0000313" key="3">
    <source>
        <dbReference type="Proteomes" id="UP001318401"/>
    </source>
</evidence>
<feature type="region of interest" description="Disordered" evidence="1">
    <location>
        <begin position="315"/>
        <end position="351"/>
    </location>
</feature>
<dbReference type="EMBL" id="QDKN01000003">
    <property type="protein sequence ID" value="NPT30635.1"/>
    <property type="molecule type" value="Genomic_DNA"/>
</dbReference>
<keyword evidence="3" id="KW-1185">Reference proteome</keyword>
<dbReference type="Pfam" id="PF05136">
    <property type="entry name" value="Phage_portal_2"/>
    <property type="match status" value="1"/>
</dbReference>
<name>A0ABX2B947_9GAMM</name>
<comment type="caution">
    <text evidence="2">The sequence shown here is derived from an EMBL/GenBank/DDBJ whole genome shotgun (WGS) entry which is preliminary data.</text>
</comment>